<feature type="region of interest" description="Disordered" evidence="1">
    <location>
        <begin position="22"/>
        <end position="46"/>
    </location>
</feature>
<sequence length="46" mass="4522">MDPEMNTRQRGVRMARQRAVLSPGAGLAPAAPGGCEARAGGAAAGS</sequence>
<organism evidence="2 3">
    <name type="scientific">Sorangium cellulosum</name>
    <name type="common">Polyangium cellulosum</name>
    <dbReference type="NCBI Taxonomy" id="56"/>
    <lineage>
        <taxon>Bacteria</taxon>
        <taxon>Pseudomonadati</taxon>
        <taxon>Myxococcota</taxon>
        <taxon>Polyangia</taxon>
        <taxon>Polyangiales</taxon>
        <taxon>Polyangiaceae</taxon>
        <taxon>Sorangium</taxon>
    </lineage>
</organism>
<evidence type="ECO:0000313" key="2">
    <source>
        <dbReference type="EMBL" id="AUX40386.1"/>
    </source>
</evidence>
<dbReference type="Proteomes" id="UP000238348">
    <property type="component" value="Chromosome"/>
</dbReference>
<evidence type="ECO:0000313" key="3">
    <source>
        <dbReference type="Proteomes" id="UP000238348"/>
    </source>
</evidence>
<gene>
    <name evidence="2" type="ORF">SOCE26_017860</name>
</gene>
<evidence type="ECO:0000256" key="1">
    <source>
        <dbReference type="SAM" id="MobiDB-lite"/>
    </source>
</evidence>
<reference evidence="2 3" key="1">
    <citation type="submission" date="2015-09" db="EMBL/GenBank/DDBJ databases">
        <title>Sorangium comparison.</title>
        <authorList>
            <person name="Zaburannyi N."/>
            <person name="Bunk B."/>
            <person name="Overmann J."/>
            <person name="Mueller R."/>
        </authorList>
    </citation>
    <scope>NUCLEOTIDE SEQUENCE [LARGE SCALE GENOMIC DNA]</scope>
    <source>
        <strain evidence="2 3">So ce26</strain>
    </source>
</reference>
<dbReference type="AlphaFoldDB" id="A0A2L0EM62"/>
<accession>A0A2L0EM62</accession>
<feature type="compositionally biased region" description="Low complexity" evidence="1">
    <location>
        <begin position="23"/>
        <end position="46"/>
    </location>
</feature>
<name>A0A2L0EM62_SORCE</name>
<protein>
    <submittedName>
        <fullName evidence="2">Uncharacterized protein</fullName>
    </submittedName>
</protein>
<dbReference type="EMBL" id="CP012673">
    <property type="protein sequence ID" value="AUX40386.1"/>
    <property type="molecule type" value="Genomic_DNA"/>
</dbReference>
<proteinExistence type="predicted"/>